<gene>
    <name evidence="1" type="ORF">UFOVP373_31</name>
</gene>
<accession>A0A6J7WXL3</accession>
<sequence>MAITREDLMRAGIGTGGMNPNVIQVNEMPVGRLQPTAPMQTPPQAAPQRQGILGGLFGPQGRDARSRLAIALEGLTMNPNQALIGQLQQGIEDRKAEGERNRTLEWLSTLKTPEAQRALQYAQATGDVVGAAKMALTPADPMAAINLEKAQLELRRLQSGGFDPEKAFANEVELMKAYRTEPAVQAYNQLSGHYNTMLSAYNTTQTDPAAQGAGDLAMVYSYMKMLDPGSTVMQGEYASASNTSGVPDRVRNTYNAVIEGAGLTPSQRQAFLTQAGGMLQARAQPIAGINELYSGTAQRGGVQPNFLITPPPLPSFIPAVVPQSAVDLGVSQEDWNSMTQEERKEFMEGR</sequence>
<dbReference type="EMBL" id="LR798304">
    <property type="protein sequence ID" value="CAB5222779.1"/>
    <property type="molecule type" value="Genomic_DNA"/>
</dbReference>
<reference evidence="1" key="1">
    <citation type="submission" date="2020-05" db="EMBL/GenBank/DDBJ databases">
        <authorList>
            <person name="Chiriac C."/>
            <person name="Salcher M."/>
            <person name="Ghai R."/>
            <person name="Kavagutti S V."/>
        </authorList>
    </citation>
    <scope>NUCLEOTIDE SEQUENCE</scope>
</reference>
<protein>
    <submittedName>
        <fullName evidence="1">Uncharacterized protein</fullName>
    </submittedName>
</protein>
<name>A0A6J7WXL3_9CAUD</name>
<evidence type="ECO:0000313" key="1">
    <source>
        <dbReference type="EMBL" id="CAB5222779.1"/>
    </source>
</evidence>
<proteinExistence type="predicted"/>
<organism evidence="1">
    <name type="scientific">uncultured Caudovirales phage</name>
    <dbReference type="NCBI Taxonomy" id="2100421"/>
    <lineage>
        <taxon>Viruses</taxon>
        <taxon>Duplodnaviria</taxon>
        <taxon>Heunggongvirae</taxon>
        <taxon>Uroviricota</taxon>
        <taxon>Caudoviricetes</taxon>
        <taxon>Peduoviridae</taxon>
        <taxon>Maltschvirus</taxon>
        <taxon>Maltschvirus maltsch</taxon>
    </lineage>
</organism>